<dbReference type="AlphaFoldDB" id="A0A1J3JIK4"/>
<comment type="similarity">
    <text evidence="2 9">Belongs to the glycosyl hydrolase 28 family.</text>
</comment>
<keyword evidence="4" id="KW-0964">Secreted</keyword>
<evidence type="ECO:0000256" key="1">
    <source>
        <dbReference type="ARBA" id="ARBA00004191"/>
    </source>
</evidence>
<dbReference type="InterPro" id="IPR011050">
    <property type="entry name" value="Pectin_lyase_fold/virulence"/>
</dbReference>
<protein>
    <submittedName>
        <fullName evidence="11">Polygalacturonase</fullName>
    </submittedName>
</protein>
<comment type="subcellular location">
    <subcellularLocation>
        <location evidence="1">Secreted</location>
        <location evidence="1">Cell wall</location>
    </subcellularLocation>
</comment>
<dbReference type="GO" id="GO:0005975">
    <property type="term" value="P:carbohydrate metabolic process"/>
    <property type="evidence" value="ECO:0007669"/>
    <property type="project" value="InterPro"/>
</dbReference>
<keyword evidence="10" id="KW-0732">Signal</keyword>
<dbReference type="InterPro" id="IPR012334">
    <property type="entry name" value="Pectin_lyas_fold"/>
</dbReference>
<dbReference type="EMBL" id="GEVM01013607">
    <property type="protein sequence ID" value="JAU92331.1"/>
    <property type="molecule type" value="Transcribed_RNA"/>
</dbReference>
<dbReference type="GO" id="GO:0071555">
    <property type="term" value="P:cell wall organization"/>
    <property type="evidence" value="ECO:0007669"/>
    <property type="project" value="UniProtKB-KW"/>
</dbReference>
<evidence type="ECO:0000256" key="3">
    <source>
        <dbReference type="ARBA" id="ARBA00022512"/>
    </source>
</evidence>
<dbReference type="SUPFAM" id="SSF51126">
    <property type="entry name" value="Pectin lyase-like"/>
    <property type="match status" value="1"/>
</dbReference>
<accession>A0A1J3JIK4</accession>
<dbReference type="FunFam" id="2.160.20.10:FF:000004">
    <property type="entry name" value="Pectin lyase-like superfamily protein"/>
    <property type="match status" value="1"/>
</dbReference>
<dbReference type="InterPro" id="IPR006626">
    <property type="entry name" value="PbH1"/>
</dbReference>
<evidence type="ECO:0000256" key="2">
    <source>
        <dbReference type="ARBA" id="ARBA00008834"/>
    </source>
</evidence>
<keyword evidence="3" id="KW-0134">Cell wall</keyword>
<evidence type="ECO:0000256" key="6">
    <source>
        <dbReference type="ARBA" id="ARBA00023295"/>
    </source>
</evidence>
<proteinExistence type="inferred from homology"/>
<dbReference type="SMART" id="SM00710">
    <property type="entry name" value="PbH1"/>
    <property type="match status" value="6"/>
</dbReference>
<evidence type="ECO:0000256" key="9">
    <source>
        <dbReference type="RuleBase" id="RU361169"/>
    </source>
</evidence>
<dbReference type="PROSITE" id="PS00502">
    <property type="entry name" value="POLYGALACTURONASE"/>
    <property type="match status" value="1"/>
</dbReference>
<sequence length="392" mass="42691">MANNISFPCAIILFSIVFLINSSNAMRSFNVQRYGARGDGRTDSTKPFLTAWSLACSSRARAMVYIPRGTYLVRNLAFWGPCKNIITFKIDGKLVAPKDNWSIGNSGYWILFAKVNRILVYGGTIDARGASHWSCRKKGGHCPQGARSISFSWCNNVILHGLTSLRSQNIHVAVHRSTNIRIQNIRIRAPSGSPNTDGIHVQSSSGVTISGGTIATGDDCVALSQGSRNIWIERVNCGPGHGISIGSLGEYANEEGVENVTVRSSVFTKTQNGVRIKTWARPSRGFVRNVVFRNLIMNNVENPVIIDQNYCPNGSGCPRQSSGVKISGVTFANIKGTSTTPIGMKLDCSGSNHCTGIRLHNIKLTYMRRSSASYCRNAHGRASGVMVPRNCM</sequence>
<evidence type="ECO:0000256" key="7">
    <source>
        <dbReference type="ARBA" id="ARBA00023316"/>
    </source>
</evidence>
<dbReference type="Gene3D" id="2.160.20.10">
    <property type="entry name" value="Single-stranded right-handed beta-helix, Pectin lyase-like"/>
    <property type="match status" value="1"/>
</dbReference>
<feature type="signal peptide" evidence="10">
    <location>
        <begin position="1"/>
        <end position="25"/>
    </location>
</feature>
<evidence type="ECO:0000313" key="11">
    <source>
        <dbReference type="EMBL" id="JAU92331.1"/>
    </source>
</evidence>
<evidence type="ECO:0000256" key="5">
    <source>
        <dbReference type="ARBA" id="ARBA00022801"/>
    </source>
</evidence>
<gene>
    <name evidence="11" type="ORF">MP_TR1873_c0_g1_i1_g.5650</name>
</gene>
<evidence type="ECO:0000256" key="4">
    <source>
        <dbReference type="ARBA" id="ARBA00022525"/>
    </source>
</evidence>
<dbReference type="GO" id="GO:0004650">
    <property type="term" value="F:polygalacturonase activity"/>
    <property type="evidence" value="ECO:0007669"/>
    <property type="project" value="InterPro"/>
</dbReference>
<feature type="active site" evidence="8">
    <location>
        <position position="241"/>
    </location>
</feature>
<dbReference type="PANTHER" id="PTHR31375">
    <property type="match status" value="1"/>
</dbReference>
<keyword evidence="6 9" id="KW-0326">Glycosidase</keyword>
<reference evidence="11" key="1">
    <citation type="submission" date="2016-07" db="EMBL/GenBank/DDBJ databases">
        <title>De novo transcriptome assembly of four accessions of the metal hyperaccumulator plant Noccaea caerulescens.</title>
        <authorList>
            <person name="Blande D."/>
            <person name="Halimaa P."/>
            <person name="Tervahauta A.I."/>
            <person name="Aarts M.G."/>
            <person name="Karenlampi S.O."/>
        </authorList>
    </citation>
    <scope>NUCLEOTIDE SEQUENCE</scope>
</reference>
<feature type="chain" id="PRO_5009624030" evidence="10">
    <location>
        <begin position="26"/>
        <end position="392"/>
    </location>
</feature>
<organism evidence="11">
    <name type="scientific">Noccaea caerulescens</name>
    <name type="common">Alpine penny-cress</name>
    <name type="synonym">Thlaspi caerulescens</name>
    <dbReference type="NCBI Taxonomy" id="107243"/>
    <lineage>
        <taxon>Eukaryota</taxon>
        <taxon>Viridiplantae</taxon>
        <taxon>Streptophyta</taxon>
        <taxon>Embryophyta</taxon>
        <taxon>Tracheophyta</taxon>
        <taxon>Spermatophyta</taxon>
        <taxon>Magnoliopsida</taxon>
        <taxon>eudicotyledons</taxon>
        <taxon>Gunneridae</taxon>
        <taxon>Pentapetalae</taxon>
        <taxon>rosids</taxon>
        <taxon>malvids</taxon>
        <taxon>Brassicales</taxon>
        <taxon>Brassicaceae</taxon>
        <taxon>Coluteocarpeae</taxon>
        <taxon>Noccaea</taxon>
    </lineage>
</organism>
<name>A0A1J3JIK4_NOCCA</name>
<evidence type="ECO:0000256" key="10">
    <source>
        <dbReference type="SAM" id="SignalP"/>
    </source>
</evidence>
<keyword evidence="7" id="KW-0961">Cell wall biogenesis/degradation</keyword>
<evidence type="ECO:0000256" key="8">
    <source>
        <dbReference type="PROSITE-ProRule" id="PRU10052"/>
    </source>
</evidence>
<dbReference type="Pfam" id="PF00295">
    <property type="entry name" value="Glyco_hydro_28"/>
    <property type="match status" value="1"/>
</dbReference>
<keyword evidence="5 9" id="KW-0378">Hydrolase</keyword>
<dbReference type="InterPro" id="IPR000743">
    <property type="entry name" value="Glyco_hydro_28"/>
</dbReference>